<dbReference type="Pfam" id="PF22041">
    <property type="entry name" value="GST_C_7"/>
    <property type="match status" value="1"/>
</dbReference>
<dbReference type="InterPro" id="IPR050983">
    <property type="entry name" value="GST_Omega/HSP26"/>
</dbReference>
<organism evidence="2 3">
    <name type="scientific">Pendulispora rubella</name>
    <dbReference type="NCBI Taxonomy" id="2741070"/>
    <lineage>
        <taxon>Bacteria</taxon>
        <taxon>Pseudomonadati</taxon>
        <taxon>Myxococcota</taxon>
        <taxon>Myxococcia</taxon>
        <taxon>Myxococcales</taxon>
        <taxon>Sorangiineae</taxon>
        <taxon>Pendulisporaceae</taxon>
        <taxon>Pendulispora</taxon>
    </lineage>
</organism>
<protein>
    <submittedName>
        <fullName evidence="2">Glutathione S-transferase family protein</fullName>
    </submittedName>
</protein>
<dbReference type="SUPFAM" id="SSF47616">
    <property type="entry name" value="GST C-terminal domain-like"/>
    <property type="match status" value="1"/>
</dbReference>
<feature type="domain" description="GST N-terminal" evidence="1">
    <location>
        <begin position="14"/>
        <end position="90"/>
    </location>
</feature>
<dbReference type="EMBL" id="CP089983">
    <property type="protein sequence ID" value="WXB01088.1"/>
    <property type="molecule type" value="Genomic_DNA"/>
</dbReference>
<dbReference type="InterPro" id="IPR036282">
    <property type="entry name" value="Glutathione-S-Trfase_C_sf"/>
</dbReference>
<proteinExistence type="predicted"/>
<dbReference type="Gene3D" id="1.20.1050.10">
    <property type="match status" value="1"/>
</dbReference>
<name>A0ABZ2KR06_9BACT</name>
<dbReference type="PROSITE" id="PS50404">
    <property type="entry name" value="GST_NTER"/>
    <property type="match status" value="1"/>
</dbReference>
<evidence type="ECO:0000313" key="2">
    <source>
        <dbReference type="EMBL" id="WXB01088.1"/>
    </source>
</evidence>
<dbReference type="PANTHER" id="PTHR43968">
    <property type="match status" value="1"/>
</dbReference>
<dbReference type="CDD" id="cd03038">
    <property type="entry name" value="GST_N_etherase_LigE"/>
    <property type="match status" value="1"/>
</dbReference>
<dbReference type="Pfam" id="PF13417">
    <property type="entry name" value="GST_N_3"/>
    <property type="match status" value="1"/>
</dbReference>
<accession>A0ABZ2KR06</accession>
<gene>
    <name evidence="2" type="ORF">LVJ94_29730</name>
</gene>
<keyword evidence="3" id="KW-1185">Reference proteome</keyword>
<dbReference type="InterPro" id="IPR040079">
    <property type="entry name" value="Glutathione_S-Trfase"/>
</dbReference>
<dbReference type="InterPro" id="IPR054416">
    <property type="entry name" value="GST_UstS-like_C"/>
</dbReference>
<dbReference type="Gene3D" id="3.40.30.10">
    <property type="entry name" value="Glutaredoxin"/>
    <property type="match status" value="1"/>
</dbReference>
<reference evidence="2" key="1">
    <citation type="submission" date="2021-12" db="EMBL/GenBank/DDBJ databases">
        <title>Discovery of the Pendulisporaceae a myxobacterial family with distinct sporulation behavior and unique specialized metabolism.</title>
        <authorList>
            <person name="Garcia R."/>
            <person name="Popoff A."/>
            <person name="Bader C.D."/>
            <person name="Loehr J."/>
            <person name="Walesch S."/>
            <person name="Walt C."/>
            <person name="Boldt J."/>
            <person name="Bunk B."/>
            <person name="Haeckl F.J.F.P.J."/>
            <person name="Gunesch A.P."/>
            <person name="Birkelbach J."/>
            <person name="Nuebel U."/>
            <person name="Pietschmann T."/>
            <person name="Bach T."/>
            <person name="Mueller R."/>
        </authorList>
    </citation>
    <scope>NUCLEOTIDE SEQUENCE</scope>
    <source>
        <strain evidence="2">MSr11367</strain>
    </source>
</reference>
<sequence length="234" mass="26735">MTANDTSGLTLYELAGADPELRFSPYCWRVRMALAHKGVEVEHVPVRFTEKEKIAFSGQRLVPVLRDGDRIVTDSWRIALHLEERFPEPSLFGDPATIPLTQFVSAWADTTAMYLLKVILLDIYNALDESDREYFRSSREKRFGVRLEAFVADKEMHLAGFQKALQPLRAILTDRDFVAGDTPTYADYCAFGMFMWARGVSNTLLIPPDDPLFAWHEHLLDAFDGLARKAPRHR</sequence>
<dbReference type="SUPFAM" id="SSF52833">
    <property type="entry name" value="Thioredoxin-like"/>
    <property type="match status" value="1"/>
</dbReference>
<dbReference type="InterPro" id="IPR004045">
    <property type="entry name" value="Glutathione_S-Trfase_N"/>
</dbReference>
<dbReference type="InterPro" id="IPR036249">
    <property type="entry name" value="Thioredoxin-like_sf"/>
</dbReference>
<dbReference type="SFLD" id="SFLDS00019">
    <property type="entry name" value="Glutathione_Transferase_(cytos"/>
    <property type="match status" value="1"/>
</dbReference>
<dbReference type="Proteomes" id="UP001374803">
    <property type="component" value="Chromosome"/>
</dbReference>
<evidence type="ECO:0000313" key="3">
    <source>
        <dbReference type="Proteomes" id="UP001374803"/>
    </source>
</evidence>
<dbReference type="RefSeq" id="WP_394830696.1">
    <property type="nucleotide sequence ID" value="NZ_CP089929.1"/>
</dbReference>
<dbReference type="PANTHER" id="PTHR43968:SF6">
    <property type="entry name" value="GLUTATHIONE S-TRANSFERASE OMEGA"/>
    <property type="match status" value="1"/>
</dbReference>
<evidence type="ECO:0000259" key="1">
    <source>
        <dbReference type="PROSITE" id="PS50404"/>
    </source>
</evidence>